<proteinExistence type="predicted"/>
<sequence length="24" mass="2811">MGWWTSRPPITQLQLPLTPFQGKK</sequence>
<reference evidence="1" key="2">
    <citation type="journal article" date="2015" name="Fish Shellfish Immunol.">
        <title>Early steps in the European eel (Anguilla anguilla)-Vibrio vulnificus interaction in the gills: Role of the RtxA13 toxin.</title>
        <authorList>
            <person name="Callol A."/>
            <person name="Pajuelo D."/>
            <person name="Ebbesson L."/>
            <person name="Teles M."/>
            <person name="MacKenzie S."/>
            <person name="Amaro C."/>
        </authorList>
    </citation>
    <scope>NUCLEOTIDE SEQUENCE</scope>
</reference>
<dbReference type="EMBL" id="GBXM01061465">
    <property type="protein sequence ID" value="JAH47112.1"/>
    <property type="molecule type" value="Transcribed_RNA"/>
</dbReference>
<protein>
    <submittedName>
        <fullName evidence="1">Uncharacterized protein</fullName>
    </submittedName>
</protein>
<organism evidence="1">
    <name type="scientific">Anguilla anguilla</name>
    <name type="common">European freshwater eel</name>
    <name type="synonym">Muraena anguilla</name>
    <dbReference type="NCBI Taxonomy" id="7936"/>
    <lineage>
        <taxon>Eukaryota</taxon>
        <taxon>Metazoa</taxon>
        <taxon>Chordata</taxon>
        <taxon>Craniata</taxon>
        <taxon>Vertebrata</taxon>
        <taxon>Euteleostomi</taxon>
        <taxon>Actinopterygii</taxon>
        <taxon>Neopterygii</taxon>
        <taxon>Teleostei</taxon>
        <taxon>Anguilliformes</taxon>
        <taxon>Anguillidae</taxon>
        <taxon>Anguilla</taxon>
    </lineage>
</organism>
<reference evidence="1" key="1">
    <citation type="submission" date="2014-11" db="EMBL/GenBank/DDBJ databases">
        <authorList>
            <person name="Amaro Gonzalez C."/>
        </authorList>
    </citation>
    <scope>NUCLEOTIDE SEQUENCE</scope>
</reference>
<evidence type="ECO:0000313" key="1">
    <source>
        <dbReference type="EMBL" id="JAH47112.1"/>
    </source>
</evidence>
<dbReference type="AlphaFoldDB" id="A0A0E9T0T5"/>
<accession>A0A0E9T0T5</accession>
<name>A0A0E9T0T5_ANGAN</name>